<evidence type="ECO:0000313" key="1">
    <source>
        <dbReference type="EMBL" id="VEU58854.1"/>
    </source>
</evidence>
<proteinExistence type="predicted"/>
<gene>
    <name evidence="1" type="ORF">NCTC10183_00642</name>
</gene>
<keyword evidence="2" id="KW-1185">Reference proteome</keyword>
<accession>A0A449A3S6</accession>
<name>A0A449A3S6_9BACT</name>
<dbReference type="NCBIfam" id="NF045952">
    <property type="entry name" value="MAG4270_fam"/>
    <property type="match status" value="1"/>
</dbReference>
<dbReference type="STRING" id="29556.VO56_01420"/>
<dbReference type="OrthoDB" id="394445at2"/>
<protein>
    <submittedName>
        <fullName evidence="1">Uncharacterized protein</fullName>
    </submittedName>
</protein>
<dbReference type="Proteomes" id="UP000290568">
    <property type="component" value="Chromosome"/>
</dbReference>
<dbReference type="AlphaFoldDB" id="A0A449A3S6"/>
<sequence length="70" mass="8531">MDPTTHSSFDKPEFTYDNDGEIVIYNSEVNDFIEKNYLKIPRNKLNKEIIKFIEKRNDFYKKKKQDLRIN</sequence>
<evidence type="ECO:0000313" key="2">
    <source>
        <dbReference type="Proteomes" id="UP000290568"/>
    </source>
</evidence>
<reference evidence="1 2" key="1">
    <citation type="submission" date="2019-01" db="EMBL/GenBank/DDBJ databases">
        <authorList>
            <consortium name="Pathogen Informatics"/>
        </authorList>
    </citation>
    <scope>NUCLEOTIDE SEQUENCE [LARGE SCALE GENOMIC DNA]</scope>
    <source>
        <strain evidence="1 2">NCTC10183</strain>
    </source>
</reference>
<organism evidence="1 2">
    <name type="scientific">Mycoplasmopsis gallinacea</name>
    <dbReference type="NCBI Taxonomy" id="29556"/>
    <lineage>
        <taxon>Bacteria</taxon>
        <taxon>Bacillati</taxon>
        <taxon>Mycoplasmatota</taxon>
        <taxon>Mycoplasmoidales</taxon>
        <taxon>Metamycoplasmataceae</taxon>
        <taxon>Mycoplasmopsis</taxon>
    </lineage>
</organism>
<dbReference type="EMBL" id="LR214950">
    <property type="protein sequence ID" value="VEU58854.1"/>
    <property type="molecule type" value="Genomic_DNA"/>
</dbReference>